<dbReference type="GeneID" id="108276750"/>
<dbReference type="PANTHER" id="PTHR16076">
    <property type="entry name" value="CYTOSKELETON ASSOCIATED PROTEIN 2-RELATED"/>
    <property type="match status" value="1"/>
</dbReference>
<dbReference type="RefSeq" id="XP_017344144.2">
    <property type="nucleotide sequence ID" value="XM_017488655.3"/>
</dbReference>
<comment type="similarity">
    <text evidence="2">Belongs to the CKAP2 family.</text>
</comment>
<evidence type="ECO:0000256" key="1">
    <source>
        <dbReference type="ARBA" id="ARBA00004245"/>
    </source>
</evidence>
<dbReference type="OrthoDB" id="9945093at2759"/>
<feature type="compositionally biased region" description="Polar residues" evidence="6">
    <location>
        <begin position="343"/>
        <end position="352"/>
    </location>
</feature>
<feature type="domain" description="Cytoskeleton-associated protein 2 C-terminal" evidence="7">
    <location>
        <begin position="483"/>
        <end position="642"/>
    </location>
</feature>
<sequence length="661" mass="72696">MDMVVKKSNKENSKPEVGPKKNESRNFISKQKLTRPVPLRSKNELREENGGDKSESKAQVKPSKPAKSNNSDPMQRKTLSQAFRTEQTLRHRKLVLETQKPPSSVPPKPLLPGTYKGRVVQSKIDCFRKPPSGHEKNPSENKTKVETVVRSKSATTLSMSSRAGVQSGVASRMKSGSDAGVNMQKTVPQRRIQMKAPARTATVSAKPSTVSAKPSTVSAKPSTVSAKPSTLSSKPSTLSSKPSTLSSKPSTLSSKPSTLSSKPSTISRKPVTMSARPPTVTSFIKKKEPSKPAAAASEQKPQKSASSSISHYRVHVESAEERRVKLAGWLASKGKTLKRPAMTETSVPQTCKPQLHTEEGDGAPPEASKRAEAVTVSKAEQSQVPQWKPAFSNSPSHILNTTLDLLDNSDTELQAEPEIKMESLVINLCERLEAMETPSSCRSDTKAGGSSDAEVNVGETVEYEILEEEELSEEEPTHTAGVEEDDGEEKKTSNIKEEEEKKLYEGEEKKKPYEGEEEEEEEKKPYEGDEEEEEEKMDSTPADILDACVVKYSVKTTPFLQSVKKRMEGEMAPATPGSRCKSSIKELKFLTPVRRSSRIHRNSSRLPDMLNEHDPCVSSLAELELLDAADSNAYIYRKNPALLQHLPDQRPEPQSPDRTCK</sequence>
<keyword evidence="4" id="KW-0597">Phosphoprotein</keyword>
<evidence type="ECO:0000256" key="3">
    <source>
        <dbReference type="ARBA" id="ARBA00022490"/>
    </source>
</evidence>
<keyword evidence="8" id="KW-1185">Reference proteome</keyword>
<evidence type="ECO:0000256" key="5">
    <source>
        <dbReference type="ARBA" id="ARBA00023212"/>
    </source>
</evidence>
<feature type="region of interest" description="Disordered" evidence="6">
    <location>
        <begin position="152"/>
        <end position="313"/>
    </location>
</feature>
<dbReference type="GO" id="GO:0007026">
    <property type="term" value="P:negative regulation of microtubule depolymerization"/>
    <property type="evidence" value="ECO:0007669"/>
    <property type="project" value="TreeGrafter"/>
</dbReference>
<feature type="region of interest" description="Disordered" evidence="6">
    <location>
        <begin position="127"/>
        <end position="146"/>
    </location>
</feature>
<proteinExistence type="inferred from homology"/>
<dbReference type="KEGG" id="ipu:108276750"/>
<keyword evidence="3" id="KW-0963">Cytoplasm</keyword>
<evidence type="ECO:0000256" key="4">
    <source>
        <dbReference type="ARBA" id="ARBA00022553"/>
    </source>
</evidence>
<feature type="compositionally biased region" description="Basic and acidic residues" evidence="6">
    <location>
        <begin position="488"/>
        <end position="514"/>
    </location>
</feature>
<dbReference type="GO" id="GO:0015630">
    <property type="term" value="C:microtubule cytoskeleton"/>
    <property type="evidence" value="ECO:0007669"/>
    <property type="project" value="TreeGrafter"/>
</dbReference>
<protein>
    <submittedName>
        <fullName evidence="9">Cytoskeleton-associated protein 2</fullName>
    </submittedName>
</protein>
<feature type="region of interest" description="Disordered" evidence="6">
    <location>
        <begin position="337"/>
        <end position="372"/>
    </location>
</feature>
<organism evidence="8 9">
    <name type="scientific">Ictalurus punctatus</name>
    <name type="common">Channel catfish</name>
    <name type="synonym">Silurus punctatus</name>
    <dbReference type="NCBI Taxonomy" id="7998"/>
    <lineage>
        <taxon>Eukaryota</taxon>
        <taxon>Metazoa</taxon>
        <taxon>Chordata</taxon>
        <taxon>Craniata</taxon>
        <taxon>Vertebrata</taxon>
        <taxon>Euteleostomi</taxon>
        <taxon>Actinopterygii</taxon>
        <taxon>Neopterygii</taxon>
        <taxon>Teleostei</taxon>
        <taxon>Ostariophysi</taxon>
        <taxon>Siluriformes</taxon>
        <taxon>Ictaluridae</taxon>
        <taxon>Ictalurus</taxon>
    </lineage>
</organism>
<feature type="compositionally biased region" description="Polar residues" evidence="6">
    <location>
        <begin position="66"/>
        <end position="86"/>
    </location>
</feature>
<evidence type="ECO:0000256" key="2">
    <source>
        <dbReference type="ARBA" id="ARBA00009468"/>
    </source>
</evidence>
<comment type="subcellular location">
    <subcellularLocation>
        <location evidence="1">Cytoplasm</location>
        <location evidence="1">Cytoskeleton</location>
    </subcellularLocation>
</comment>
<keyword evidence="5" id="KW-0206">Cytoskeleton</keyword>
<feature type="region of interest" description="Disordered" evidence="6">
    <location>
        <begin position="1"/>
        <end position="115"/>
    </location>
</feature>
<reference evidence="8" key="1">
    <citation type="journal article" date="2016" name="Nat. Commun.">
        <title>The channel catfish genome sequence provides insights into the evolution of scale formation in teleosts.</title>
        <authorList>
            <person name="Liu Z."/>
            <person name="Liu S."/>
            <person name="Yao J."/>
            <person name="Bao L."/>
            <person name="Zhang J."/>
            <person name="Li Y."/>
            <person name="Jiang C."/>
            <person name="Sun L."/>
            <person name="Wang R."/>
            <person name="Zhang Y."/>
            <person name="Zhou T."/>
            <person name="Zeng Q."/>
            <person name="Fu Q."/>
            <person name="Gao S."/>
            <person name="Li N."/>
            <person name="Koren S."/>
            <person name="Jiang Y."/>
            <person name="Zimin A."/>
            <person name="Xu P."/>
            <person name="Phillippy A.M."/>
            <person name="Geng X."/>
            <person name="Song L."/>
            <person name="Sun F."/>
            <person name="Li C."/>
            <person name="Wang X."/>
            <person name="Chen A."/>
            <person name="Jin Y."/>
            <person name="Yuan Z."/>
            <person name="Yang Y."/>
            <person name="Tan S."/>
            <person name="Peatman E."/>
            <person name="Lu J."/>
            <person name="Qin Z."/>
            <person name="Dunham R."/>
            <person name="Li Z."/>
            <person name="Sonstegard T."/>
            <person name="Feng J."/>
            <person name="Danzmann R.G."/>
            <person name="Schroeder S."/>
            <person name="Scheffler B."/>
            <person name="Duke M.V."/>
            <person name="Ballard L."/>
            <person name="Kucuktas H."/>
            <person name="Kaltenboeck L."/>
            <person name="Liu H."/>
            <person name="Armbruster J."/>
            <person name="Xie Y."/>
            <person name="Kirby M.L."/>
            <person name="Tian Y."/>
            <person name="Flanagan M.E."/>
            <person name="Mu W."/>
            <person name="Waldbieser G.C."/>
        </authorList>
    </citation>
    <scope>NUCLEOTIDE SEQUENCE [LARGE SCALE GENOMIC DNA]</scope>
    <source>
        <strain evidence="8">SDA103</strain>
    </source>
</reference>
<feature type="compositionally biased region" description="Low complexity" evidence="6">
    <location>
        <begin position="227"/>
        <end position="265"/>
    </location>
</feature>
<dbReference type="STRING" id="7998.ENSIPUP00000028075"/>
<accession>A0A2D0SN60</accession>
<dbReference type="AlphaFoldDB" id="A0A2D0SN60"/>
<dbReference type="Proteomes" id="UP000221080">
    <property type="component" value="Chromosome 16"/>
</dbReference>
<reference evidence="9" key="2">
    <citation type="submission" date="2025-08" db="UniProtKB">
        <authorList>
            <consortium name="RefSeq"/>
        </authorList>
    </citation>
    <scope>IDENTIFICATION</scope>
    <source>
        <tissue evidence="9">Blood</tissue>
    </source>
</reference>
<evidence type="ECO:0000313" key="9">
    <source>
        <dbReference type="RefSeq" id="XP_017344144.2"/>
    </source>
</evidence>
<evidence type="ECO:0000313" key="8">
    <source>
        <dbReference type="Proteomes" id="UP000221080"/>
    </source>
</evidence>
<feature type="region of interest" description="Disordered" evidence="6">
    <location>
        <begin position="466"/>
        <end position="542"/>
    </location>
</feature>
<gene>
    <name evidence="9" type="primary">si:ch211-266i6.3</name>
</gene>
<dbReference type="Pfam" id="PF15297">
    <property type="entry name" value="CKAP2_C"/>
    <property type="match status" value="1"/>
</dbReference>
<evidence type="ECO:0000259" key="7">
    <source>
        <dbReference type="Pfam" id="PF15297"/>
    </source>
</evidence>
<feature type="compositionally biased region" description="Basic and acidic residues" evidence="6">
    <location>
        <begin position="1"/>
        <end position="24"/>
    </location>
</feature>
<feature type="compositionally biased region" description="Polar residues" evidence="6">
    <location>
        <begin position="201"/>
        <end position="226"/>
    </location>
</feature>
<feature type="compositionally biased region" description="Basic and acidic residues" evidence="6">
    <location>
        <begin position="41"/>
        <end position="58"/>
    </location>
</feature>
<dbReference type="InterPro" id="IPR029197">
    <property type="entry name" value="CKAP2_C"/>
</dbReference>
<evidence type="ECO:0000256" key="6">
    <source>
        <dbReference type="SAM" id="MobiDB-lite"/>
    </source>
</evidence>
<dbReference type="InterPro" id="IPR026165">
    <property type="entry name" value="CKAP2_fam"/>
</dbReference>
<name>A0A2D0SN60_ICTPU</name>
<dbReference type="PANTHER" id="PTHR16076:SF8">
    <property type="entry name" value="CYTOSKELETON-ASSOCIATED PROTEIN 2"/>
    <property type="match status" value="1"/>
</dbReference>
<feature type="compositionally biased region" description="Low complexity" evidence="6">
    <location>
        <begin position="291"/>
        <end position="308"/>
    </location>
</feature>
<feature type="compositionally biased region" description="Polar residues" evidence="6">
    <location>
        <begin position="152"/>
        <end position="164"/>
    </location>
</feature>